<reference evidence="1 2" key="2">
    <citation type="submission" date="2016-05" db="EMBL/GenBank/DDBJ databases">
        <title>Lineage-specific infection strategies underlie the spectrum of fungal disease in amphibians.</title>
        <authorList>
            <person name="Cuomo C.A."/>
            <person name="Farrer R.A."/>
            <person name="James T."/>
            <person name="Longcore J."/>
            <person name="Birren B."/>
        </authorList>
    </citation>
    <scope>NUCLEOTIDE SEQUENCE [LARGE SCALE GENOMIC DNA]</scope>
    <source>
        <strain evidence="1 2">JEL423</strain>
    </source>
</reference>
<evidence type="ECO:0000313" key="1">
    <source>
        <dbReference type="EMBL" id="OAJ37360.1"/>
    </source>
</evidence>
<organism evidence="1 2">
    <name type="scientific">Batrachochytrium dendrobatidis (strain JEL423)</name>
    <dbReference type="NCBI Taxonomy" id="403673"/>
    <lineage>
        <taxon>Eukaryota</taxon>
        <taxon>Fungi</taxon>
        <taxon>Fungi incertae sedis</taxon>
        <taxon>Chytridiomycota</taxon>
        <taxon>Chytridiomycota incertae sedis</taxon>
        <taxon>Chytridiomycetes</taxon>
        <taxon>Rhizophydiales</taxon>
        <taxon>Rhizophydiales incertae sedis</taxon>
        <taxon>Batrachochytrium</taxon>
    </lineage>
</organism>
<dbReference type="EMBL" id="DS022300">
    <property type="protein sequence ID" value="OAJ37360.1"/>
    <property type="molecule type" value="Genomic_DNA"/>
</dbReference>
<protein>
    <submittedName>
        <fullName evidence="1">Uncharacterized protein</fullName>
    </submittedName>
</protein>
<proteinExistence type="predicted"/>
<sequence length="119" mass="13259">MNSTIFFSCSGSRVYSTNSAISRLLRRSVWINGRSHTGVSNAPGKSNALQYTELGFYRAMASVVSDFHFNRHESLSTKHINSAKQVYLSVYSQHSNGYDCSQALLDKQNGDSTNEHLAF</sequence>
<reference evidence="1 2" key="1">
    <citation type="submission" date="2006-10" db="EMBL/GenBank/DDBJ databases">
        <title>The Genome Sequence of Batrachochytrium dendrobatidis JEL423.</title>
        <authorList>
            <consortium name="The Broad Institute Genome Sequencing Platform"/>
            <person name="Birren B."/>
            <person name="Lander E."/>
            <person name="Galagan J."/>
            <person name="Cuomo C."/>
            <person name="Devon K."/>
            <person name="Jaffe D."/>
            <person name="Butler J."/>
            <person name="Alvarez P."/>
            <person name="Gnerre S."/>
            <person name="Grabherr M."/>
            <person name="Kleber M."/>
            <person name="Mauceli E."/>
            <person name="Brockman W."/>
            <person name="Young S."/>
            <person name="LaButti K."/>
            <person name="Sykes S."/>
            <person name="DeCaprio D."/>
            <person name="Crawford M."/>
            <person name="Koehrsen M."/>
            <person name="Engels R."/>
            <person name="Montgomery P."/>
            <person name="Pearson M."/>
            <person name="Howarth C."/>
            <person name="Larson L."/>
            <person name="White J."/>
            <person name="O'Leary S."/>
            <person name="Kodira C."/>
            <person name="Zeng Q."/>
            <person name="Yandava C."/>
            <person name="Alvarado L."/>
            <person name="Longcore J."/>
            <person name="James T."/>
        </authorList>
    </citation>
    <scope>NUCLEOTIDE SEQUENCE [LARGE SCALE GENOMIC DNA]</scope>
    <source>
        <strain evidence="1 2">JEL423</strain>
    </source>
</reference>
<dbReference type="AlphaFoldDB" id="A0A177WCN7"/>
<evidence type="ECO:0000313" key="2">
    <source>
        <dbReference type="Proteomes" id="UP000077115"/>
    </source>
</evidence>
<name>A0A177WCN7_BATDL</name>
<accession>A0A177WCN7</accession>
<gene>
    <name evidence="1" type="ORF">BDEG_21390</name>
</gene>
<dbReference type="VEuPathDB" id="FungiDB:BDEG_21390"/>
<dbReference type="Proteomes" id="UP000077115">
    <property type="component" value="Unassembled WGS sequence"/>
</dbReference>